<evidence type="ECO:0000256" key="12">
    <source>
        <dbReference type="ARBA" id="ARBA00030297"/>
    </source>
</evidence>
<dbReference type="InterPro" id="IPR027417">
    <property type="entry name" value="P-loop_NTPase"/>
</dbReference>
<dbReference type="SUPFAM" id="SSF52540">
    <property type="entry name" value="P-loop containing nucleoside triphosphate hydrolases"/>
    <property type="match status" value="1"/>
</dbReference>
<feature type="domain" description="DEAD-box RNA helicase Q" evidence="18">
    <location>
        <begin position="70"/>
        <end position="98"/>
    </location>
</feature>
<dbReference type="PROSITE" id="PS51192">
    <property type="entry name" value="HELICASE_ATP_BIND_1"/>
    <property type="match status" value="1"/>
</dbReference>
<dbReference type="EMBL" id="AAHK01000699">
    <property type="protein sequence ID" value="EAN89862.1"/>
    <property type="molecule type" value="Genomic_DNA"/>
</dbReference>
<name>Q4DBF7_TRYCC</name>
<dbReference type="InterPro" id="IPR001650">
    <property type="entry name" value="Helicase_C-like"/>
</dbReference>
<evidence type="ECO:0000256" key="3">
    <source>
        <dbReference type="ARBA" id="ARBA00022741"/>
    </source>
</evidence>
<keyword evidence="5 14" id="KW-0347">Helicase</keyword>
<dbReference type="PROSITE" id="PS51195">
    <property type="entry name" value="Q_MOTIF"/>
    <property type="match status" value="1"/>
</dbReference>
<evidence type="ECO:0000259" key="16">
    <source>
        <dbReference type="PROSITE" id="PS51192"/>
    </source>
</evidence>
<dbReference type="InterPro" id="IPR000629">
    <property type="entry name" value="RNA-helicase_DEAD-box_CS"/>
</dbReference>
<dbReference type="FunFam" id="3.40.50.300:FF:000079">
    <property type="entry name" value="probable ATP-dependent RNA helicase DDX17"/>
    <property type="match status" value="1"/>
</dbReference>
<evidence type="ECO:0000256" key="9">
    <source>
        <dbReference type="ARBA" id="ARBA00024417"/>
    </source>
</evidence>
<dbReference type="SMR" id="Q4DBF7"/>
<dbReference type="AlphaFoldDB" id="Q4DBF7"/>
<evidence type="ECO:0000256" key="13">
    <source>
        <dbReference type="PROSITE-ProRule" id="PRU00552"/>
    </source>
</evidence>
<feature type="domain" description="Helicase ATP-binding" evidence="16">
    <location>
        <begin position="101"/>
        <end position="277"/>
    </location>
</feature>
<dbReference type="EC" id="3.6.4.13" evidence="1"/>
<evidence type="ECO:0000256" key="11">
    <source>
        <dbReference type="ARBA" id="ARBA00025917"/>
    </source>
</evidence>
<dbReference type="GO" id="GO:0016787">
    <property type="term" value="F:hydrolase activity"/>
    <property type="evidence" value="ECO:0007669"/>
    <property type="project" value="UniProtKB-KW"/>
</dbReference>
<dbReference type="FunCoup" id="Q4DBF7">
    <property type="interactions" value="785"/>
</dbReference>
<comment type="subunit">
    <text evidence="11">eIF4F is a multi-subunit complex, the composition of which varies with external and internal environmental conditions. It is composed of at least EIF4A, EIF4E and EIF4G.</text>
</comment>
<feature type="domain" description="Helicase C-terminal" evidence="17">
    <location>
        <begin position="305"/>
        <end position="451"/>
    </location>
</feature>
<feature type="compositionally biased region" description="Pro residues" evidence="15">
    <location>
        <begin position="542"/>
        <end position="554"/>
    </location>
</feature>
<dbReference type="PROSITE" id="PS51194">
    <property type="entry name" value="HELICASE_CTER"/>
    <property type="match status" value="1"/>
</dbReference>
<dbReference type="GO" id="GO:0005524">
    <property type="term" value="F:ATP binding"/>
    <property type="evidence" value="ECO:0007669"/>
    <property type="project" value="UniProtKB-KW"/>
</dbReference>
<evidence type="ECO:0000256" key="15">
    <source>
        <dbReference type="SAM" id="MobiDB-lite"/>
    </source>
</evidence>
<dbReference type="InterPro" id="IPR011545">
    <property type="entry name" value="DEAD/DEAH_box_helicase_dom"/>
</dbReference>
<dbReference type="SMART" id="SM00487">
    <property type="entry name" value="DEXDc"/>
    <property type="match status" value="1"/>
</dbReference>
<keyword evidence="3 14" id="KW-0547">Nucleotide-binding</keyword>
<dbReference type="GO" id="GO:0003724">
    <property type="term" value="F:RNA helicase activity"/>
    <property type="evidence" value="ECO:0007669"/>
    <property type="project" value="UniProtKB-EC"/>
</dbReference>
<accession>Q4DBF7</accession>
<comment type="similarity">
    <text evidence="8">Belongs to the DEAD box helicase family. eIF4A subfamily.</text>
</comment>
<dbReference type="Proteomes" id="UP000002296">
    <property type="component" value="Unassembled WGS sequence"/>
</dbReference>
<evidence type="ECO:0000256" key="8">
    <source>
        <dbReference type="ARBA" id="ARBA00024352"/>
    </source>
</evidence>
<dbReference type="InParanoid" id="Q4DBF7"/>
<evidence type="ECO:0000313" key="19">
    <source>
        <dbReference type="EMBL" id="EAN89862.1"/>
    </source>
</evidence>
<evidence type="ECO:0000256" key="14">
    <source>
        <dbReference type="RuleBase" id="RU000492"/>
    </source>
</evidence>
<keyword evidence="20" id="KW-1185">Reference proteome</keyword>
<dbReference type="STRING" id="353153.Q4DBF7"/>
<dbReference type="PaxDb" id="353153-Q4DBF7"/>
<dbReference type="PROSITE" id="PS00039">
    <property type="entry name" value="DEAD_ATP_HELICASE"/>
    <property type="match status" value="1"/>
</dbReference>
<keyword evidence="2" id="KW-0396">Initiation factor</keyword>
<dbReference type="PANTHER" id="PTHR47958">
    <property type="entry name" value="ATP-DEPENDENT RNA HELICASE DBP3"/>
    <property type="match status" value="1"/>
</dbReference>
<dbReference type="eggNOG" id="KOG0331">
    <property type="taxonomic scope" value="Eukaryota"/>
</dbReference>
<feature type="compositionally biased region" description="Basic and acidic residues" evidence="15">
    <location>
        <begin position="574"/>
        <end position="622"/>
    </location>
</feature>
<dbReference type="SMART" id="SM00490">
    <property type="entry name" value="HELICc"/>
    <property type="match status" value="1"/>
</dbReference>
<keyword evidence="7" id="KW-0648">Protein biosynthesis</keyword>
<dbReference type="InterPro" id="IPR014001">
    <property type="entry name" value="Helicase_ATP-bd"/>
</dbReference>
<dbReference type="CDD" id="cd18787">
    <property type="entry name" value="SF2_C_DEAD"/>
    <property type="match status" value="1"/>
</dbReference>
<dbReference type="InterPro" id="IPR014014">
    <property type="entry name" value="RNA_helicase_DEAD_Q_motif"/>
</dbReference>
<reference evidence="19 20" key="1">
    <citation type="journal article" date="2005" name="Science">
        <title>The genome sequence of Trypanosoma cruzi, etiologic agent of Chagas disease.</title>
        <authorList>
            <person name="El-Sayed N.M."/>
            <person name="Myler P.J."/>
            <person name="Bartholomeu D.C."/>
            <person name="Nilsson D."/>
            <person name="Aggarwal G."/>
            <person name="Tran A.N."/>
            <person name="Ghedin E."/>
            <person name="Worthey E.A."/>
            <person name="Delcher A.L."/>
            <person name="Blandin G."/>
            <person name="Westenberger S.J."/>
            <person name="Caler E."/>
            <person name="Cerqueira G.C."/>
            <person name="Branche C."/>
            <person name="Haas B."/>
            <person name="Anupama A."/>
            <person name="Arner E."/>
            <person name="Aslund L."/>
            <person name="Attipoe P."/>
            <person name="Bontempi E."/>
            <person name="Bringaud F."/>
            <person name="Burton P."/>
            <person name="Cadag E."/>
            <person name="Campbell D.A."/>
            <person name="Carrington M."/>
            <person name="Crabtree J."/>
            <person name="Darban H."/>
            <person name="da Silveira J.F."/>
            <person name="de Jong P."/>
            <person name="Edwards K."/>
            <person name="Englund P.T."/>
            <person name="Fazelina G."/>
            <person name="Feldblyum T."/>
            <person name="Ferella M."/>
            <person name="Frasch A.C."/>
            <person name="Gull K."/>
            <person name="Horn D."/>
            <person name="Hou L."/>
            <person name="Huang Y."/>
            <person name="Kindlund E."/>
            <person name="Klingbeil M."/>
            <person name="Kluge S."/>
            <person name="Koo H."/>
            <person name="Lacerda D."/>
            <person name="Levin M.J."/>
            <person name="Lorenzi H."/>
            <person name="Louie T."/>
            <person name="Machado C.R."/>
            <person name="McCulloch R."/>
            <person name="McKenna A."/>
            <person name="Mizuno Y."/>
            <person name="Mottram J.C."/>
            <person name="Nelson S."/>
            <person name="Ochaya S."/>
            <person name="Osoegawa K."/>
            <person name="Pai G."/>
            <person name="Parsons M."/>
            <person name="Pentony M."/>
            <person name="Pettersson U."/>
            <person name="Pop M."/>
            <person name="Ramirez J.L."/>
            <person name="Rinta J."/>
            <person name="Robertson L."/>
            <person name="Salzberg S.L."/>
            <person name="Sanchez D.O."/>
            <person name="Seyler A."/>
            <person name="Sharma R."/>
            <person name="Shetty J."/>
            <person name="Simpson A.J."/>
            <person name="Sisk E."/>
            <person name="Tammi M.T."/>
            <person name="Tarleton R."/>
            <person name="Teixeira S."/>
            <person name="Van Aken S."/>
            <person name="Vogt C."/>
            <person name="Ward P.N."/>
            <person name="Wickstead B."/>
            <person name="Wortman J."/>
            <person name="White O."/>
            <person name="Fraser C.M."/>
            <person name="Stuart K.D."/>
            <person name="Andersson B."/>
        </authorList>
    </citation>
    <scope>NUCLEOTIDE SEQUENCE [LARGE SCALE GENOMIC DNA]</scope>
    <source>
        <strain evidence="19 20">CL Brener</strain>
    </source>
</reference>
<protein>
    <recommendedName>
        <fullName evidence="9">Probable eukaryotic initiation factor 4A</fullName>
        <ecNumber evidence="1">3.6.4.13</ecNumber>
    </recommendedName>
    <alternativeName>
        <fullName evidence="12">ATP-dependent RNA helicase eIF4A</fullName>
    </alternativeName>
</protein>
<evidence type="ECO:0000256" key="1">
    <source>
        <dbReference type="ARBA" id="ARBA00012552"/>
    </source>
</evidence>
<dbReference type="FunFam" id="3.40.50.300:FF:000008">
    <property type="entry name" value="ATP-dependent RNA helicase RhlB"/>
    <property type="match status" value="1"/>
</dbReference>
<proteinExistence type="inferred from homology"/>
<evidence type="ECO:0000256" key="4">
    <source>
        <dbReference type="ARBA" id="ARBA00022801"/>
    </source>
</evidence>
<keyword evidence="4 14" id="KW-0378">Hydrolase</keyword>
<evidence type="ECO:0000256" key="5">
    <source>
        <dbReference type="ARBA" id="ARBA00022806"/>
    </source>
</evidence>
<feature type="region of interest" description="Disordered" evidence="15">
    <location>
        <begin position="530"/>
        <end position="622"/>
    </location>
</feature>
<organism evidence="19 20">
    <name type="scientific">Trypanosoma cruzi (strain CL Brener)</name>
    <dbReference type="NCBI Taxonomy" id="353153"/>
    <lineage>
        <taxon>Eukaryota</taxon>
        <taxon>Discoba</taxon>
        <taxon>Euglenozoa</taxon>
        <taxon>Kinetoplastea</taxon>
        <taxon>Metakinetoplastina</taxon>
        <taxon>Trypanosomatida</taxon>
        <taxon>Trypanosomatidae</taxon>
        <taxon>Trypanosoma</taxon>
        <taxon>Schizotrypanum</taxon>
    </lineage>
</organism>
<evidence type="ECO:0000259" key="18">
    <source>
        <dbReference type="PROSITE" id="PS51195"/>
    </source>
</evidence>
<dbReference type="Pfam" id="PF00270">
    <property type="entry name" value="DEAD"/>
    <property type="match status" value="1"/>
</dbReference>
<dbReference type="Pfam" id="PF00271">
    <property type="entry name" value="Helicase_C"/>
    <property type="match status" value="1"/>
</dbReference>
<dbReference type="OMA" id="SERDYVM"/>
<evidence type="ECO:0000256" key="6">
    <source>
        <dbReference type="ARBA" id="ARBA00022840"/>
    </source>
</evidence>
<dbReference type="RefSeq" id="XP_811713.1">
    <property type="nucleotide sequence ID" value="XM_806620.1"/>
</dbReference>
<evidence type="ECO:0000259" key="17">
    <source>
        <dbReference type="PROSITE" id="PS51194"/>
    </source>
</evidence>
<evidence type="ECO:0000256" key="10">
    <source>
        <dbReference type="ARBA" id="ARBA00024769"/>
    </source>
</evidence>
<comment type="caution">
    <text evidence="19">The sequence shown here is derived from an EMBL/GenBank/DDBJ whole genome shotgun (WGS) entry which is preliminary data.</text>
</comment>
<dbReference type="KEGG" id="tcr:508973.50"/>
<feature type="short sequence motif" description="Q motif" evidence="13">
    <location>
        <begin position="70"/>
        <end position="98"/>
    </location>
</feature>
<comment type="function">
    <text evidence="10">ATP-dependent RNA helicase which is a subunit of the eIF4F complex involved in cap recognition and is required for mRNA binding to ribosome. In the current model of translation initiation, eIF4A unwinds RNA secondary structures in the 5'-UTR of mRNAs which is necessary to allow efficient binding of the small ribosomal subunit, and subsequent scanning for the initiator codon.</text>
</comment>
<dbReference type="GO" id="GO:0003743">
    <property type="term" value="F:translation initiation factor activity"/>
    <property type="evidence" value="ECO:0007669"/>
    <property type="project" value="UniProtKB-KW"/>
</dbReference>
<evidence type="ECO:0000313" key="20">
    <source>
        <dbReference type="Proteomes" id="UP000002296"/>
    </source>
</evidence>
<feature type="compositionally biased region" description="Gly residues" evidence="15">
    <location>
        <begin position="530"/>
        <end position="540"/>
    </location>
</feature>
<sequence length="622" mass="68359">MSYGEAYPTGDRMGALGANLHDVNWNEVQVVASQWNYYKPQQQRSDAEVAQWLRENRITIYGDRVPQPMLLFSDLVAPDSIHQSFIDLGYKEPTPIQSIAWPILLNSRDLVGVAKTGSGKTMAFMVPAALHIMAQPPVRPGDGPIALVLAPTRELAVQIEEETRKVLRRIPTIATTCLYGGAPKGPQIRTLRAGVHVAIATPGRLIDLLEMRATNLLRVTYLVLDEADRMLDMGFEIQIRKICSQIRSDRQTLMFSATWPQEIRNLAASFQRDFIRVHVGSEDLVANNDVCQHVIVVEEYDKQRRLEEILQKLGRQRVLIFVKTKRTADSLHGSLRRILGGAVMAIHGDKEQSQRDYVLDRFRRDDRSVLVATDVAARGLDIKNLDVVINFDMPTNIEDYVHRIGRTGRAGQRGDAYSFVSGADPSKTIRDLVDLLRRANQEVPPELYEMMGRGGGGGGYRGGGGGGGGGYRRGGGGGYRMGGGGGGYRGGYDARLYAPYGSAVAVPVPSAPLLHAGGYPAAPRLPAGVGGGGGGGGGMYGVPPPPPPPPPPRVPMSMPSAAPQWSQGPTSLAGEKRARLSPERRRSNSREKYRRHSPSDSRQRYRDSDDNYHRRHDSHERR</sequence>
<dbReference type="Gene3D" id="3.40.50.300">
    <property type="entry name" value="P-loop containing nucleotide triphosphate hydrolases"/>
    <property type="match status" value="2"/>
</dbReference>
<gene>
    <name evidence="19" type="ORF">Tc00.1047053508973.50</name>
</gene>
<evidence type="ECO:0000256" key="7">
    <source>
        <dbReference type="ARBA" id="ARBA00022917"/>
    </source>
</evidence>
<dbReference type="GeneID" id="3542727"/>
<keyword evidence="6 14" id="KW-0067">ATP-binding</keyword>
<evidence type="ECO:0000256" key="2">
    <source>
        <dbReference type="ARBA" id="ARBA00022540"/>
    </source>
</evidence>
<dbReference type="GO" id="GO:0003676">
    <property type="term" value="F:nucleic acid binding"/>
    <property type="evidence" value="ECO:0007669"/>
    <property type="project" value="InterPro"/>
</dbReference>